<dbReference type="InterPro" id="IPR001279">
    <property type="entry name" value="Metallo-B-lactamas"/>
</dbReference>
<organism evidence="3 4">
    <name type="scientific">Chryseobacterium camelliae</name>
    <dbReference type="NCBI Taxonomy" id="1265445"/>
    <lineage>
        <taxon>Bacteria</taxon>
        <taxon>Pseudomonadati</taxon>
        <taxon>Bacteroidota</taxon>
        <taxon>Flavobacteriia</taxon>
        <taxon>Flavobacteriales</taxon>
        <taxon>Weeksellaceae</taxon>
        <taxon>Chryseobacterium group</taxon>
        <taxon>Chryseobacterium</taxon>
    </lineage>
</organism>
<name>A0ABU0TM48_9FLAO</name>
<keyword evidence="1" id="KW-0378">Hydrolase</keyword>
<dbReference type="InterPro" id="IPR050114">
    <property type="entry name" value="UPF0173_UPF0282_UlaG_hydrolase"/>
</dbReference>
<proteinExistence type="predicted"/>
<dbReference type="InterPro" id="IPR036866">
    <property type="entry name" value="RibonucZ/Hydroxyglut_hydro"/>
</dbReference>
<dbReference type="Gene3D" id="3.60.15.10">
    <property type="entry name" value="Ribonuclease Z/Hydroxyacylglutathione hydrolase-like"/>
    <property type="match status" value="1"/>
</dbReference>
<gene>
    <name evidence="3" type="ORF">QE404_003269</name>
</gene>
<evidence type="ECO:0000259" key="2">
    <source>
        <dbReference type="SMART" id="SM00849"/>
    </source>
</evidence>
<sequence>MNIRLIRNATLFICINKKGILVDPMLGPKGSFGKFPWTDSKLKNPLVDLPLTERDLQILIKQTDAILLTHMHPDHWDSKAQGILSREIPIYCQPEDMPELNRQKFTNLTPVNDTVIFEGITIIRTKGKHGLGEIGDLMGKVSGYVIQYQEETLYLTGDTIWCDDVIDSLDKYSPDFIIINGGGAKFNIGQHVTMDKFDIKTLLEYYPGHKIAIVHLESVSPSQESRKDLIQFLSDHNMVNRVIIPDDGDVFTF</sequence>
<dbReference type="SUPFAM" id="SSF56281">
    <property type="entry name" value="Metallo-hydrolase/oxidoreductase"/>
    <property type="match status" value="1"/>
</dbReference>
<dbReference type="Proteomes" id="UP001225072">
    <property type="component" value="Unassembled WGS sequence"/>
</dbReference>
<protein>
    <submittedName>
        <fullName evidence="3">L-ascorbate metabolism protein UlaG (Beta-lactamase superfamily)</fullName>
    </submittedName>
</protein>
<dbReference type="PANTHER" id="PTHR43546">
    <property type="entry name" value="UPF0173 METAL-DEPENDENT HYDROLASE MJ1163-RELATED"/>
    <property type="match status" value="1"/>
</dbReference>
<evidence type="ECO:0000313" key="4">
    <source>
        <dbReference type="Proteomes" id="UP001225072"/>
    </source>
</evidence>
<dbReference type="RefSeq" id="WP_307452167.1">
    <property type="nucleotide sequence ID" value="NZ_JAUTAL010000001.1"/>
</dbReference>
<evidence type="ECO:0000256" key="1">
    <source>
        <dbReference type="ARBA" id="ARBA00022801"/>
    </source>
</evidence>
<evidence type="ECO:0000313" key="3">
    <source>
        <dbReference type="EMBL" id="MDQ1098122.1"/>
    </source>
</evidence>
<reference evidence="3 4" key="1">
    <citation type="submission" date="2023-07" db="EMBL/GenBank/DDBJ databases">
        <title>Functional and genomic diversity of the sorghum phyllosphere microbiome.</title>
        <authorList>
            <person name="Shade A."/>
        </authorList>
    </citation>
    <scope>NUCLEOTIDE SEQUENCE [LARGE SCALE GENOMIC DNA]</scope>
    <source>
        <strain evidence="3 4">SORGH_AS_1064</strain>
    </source>
</reference>
<comment type="caution">
    <text evidence="3">The sequence shown here is derived from an EMBL/GenBank/DDBJ whole genome shotgun (WGS) entry which is preliminary data.</text>
</comment>
<feature type="domain" description="Metallo-beta-lactamase" evidence="2">
    <location>
        <begin position="6"/>
        <end position="209"/>
    </location>
</feature>
<keyword evidence="4" id="KW-1185">Reference proteome</keyword>
<dbReference type="SMART" id="SM00849">
    <property type="entry name" value="Lactamase_B"/>
    <property type="match status" value="1"/>
</dbReference>
<accession>A0ABU0TM48</accession>
<dbReference type="EMBL" id="JAUTAL010000001">
    <property type="protein sequence ID" value="MDQ1098122.1"/>
    <property type="molecule type" value="Genomic_DNA"/>
</dbReference>
<dbReference type="Pfam" id="PF12706">
    <property type="entry name" value="Lactamase_B_2"/>
    <property type="match status" value="1"/>
</dbReference>
<dbReference type="PANTHER" id="PTHR43546:SF9">
    <property type="entry name" value="L-ASCORBATE-6-PHOSPHATE LACTONASE ULAG-RELATED"/>
    <property type="match status" value="1"/>
</dbReference>